<dbReference type="EMBL" id="JAUBYV010000002">
    <property type="protein sequence ID" value="KAK2628996.1"/>
    <property type="molecule type" value="Genomic_DNA"/>
</dbReference>
<dbReference type="Proteomes" id="UP001285354">
    <property type="component" value="Unassembled WGS sequence"/>
</dbReference>
<accession>A0AAD9WGZ6</accession>
<feature type="region of interest" description="Disordered" evidence="1">
    <location>
        <begin position="140"/>
        <end position="159"/>
    </location>
</feature>
<evidence type="ECO:0000259" key="2">
    <source>
        <dbReference type="Pfam" id="PF19189"/>
    </source>
</evidence>
<gene>
    <name evidence="3" type="ORF">QTJ16_002099</name>
</gene>
<feature type="region of interest" description="Disordered" evidence="1">
    <location>
        <begin position="426"/>
        <end position="469"/>
    </location>
</feature>
<keyword evidence="4" id="KW-1185">Reference proteome</keyword>
<name>A0AAD9WGZ6_9HELO</name>
<dbReference type="GO" id="GO:0005739">
    <property type="term" value="C:mitochondrion"/>
    <property type="evidence" value="ECO:0007669"/>
    <property type="project" value="InterPro"/>
</dbReference>
<evidence type="ECO:0000313" key="4">
    <source>
        <dbReference type="Proteomes" id="UP001285354"/>
    </source>
</evidence>
<organism evidence="3 4">
    <name type="scientific">Diplocarpon rosae</name>
    <dbReference type="NCBI Taxonomy" id="946125"/>
    <lineage>
        <taxon>Eukaryota</taxon>
        <taxon>Fungi</taxon>
        <taxon>Dikarya</taxon>
        <taxon>Ascomycota</taxon>
        <taxon>Pezizomycotina</taxon>
        <taxon>Leotiomycetes</taxon>
        <taxon>Helotiales</taxon>
        <taxon>Drepanopezizaceae</taxon>
        <taxon>Diplocarpon</taxon>
    </lineage>
</organism>
<comment type="caution">
    <text evidence="3">The sequence shown here is derived from an EMBL/GenBank/DDBJ whole genome shotgun (WGS) entry which is preliminary data.</text>
</comment>
<proteinExistence type="predicted"/>
<protein>
    <recommendedName>
        <fullName evidence="2">Mtf2-like C-terminal domain-containing protein</fullName>
    </recommendedName>
</protein>
<dbReference type="PANTHER" id="PTHR39468">
    <property type="entry name" value="CHROMOSOME 7, WHOLE GENOME SHOTGUN SEQUENCE"/>
    <property type="match status" value="1"/>
</dbReference>
<feature type="domain" description="Mtf2-like C-terminal" evidence="2">
    <location>
        <begin position="364"/>
        <end position="596"/>
    </location>
</feature>
<dbReference type="AlphaFoldDB" id="A0AAD9WGZ6"/>
<dbReference type="InterPro" id="IPR043837">
    <property type="entry name" value="Mtf2-like_C"/>
</dbReference>
<feature type="compositionally biased region" description="Polar residues" evidence="1">
    <location>
        <begin position="456"/>
        <end position="465"/>
    </location>
</feature>
<sequence>MLASRSVVEAGSATLSKISTSLPFLYQTKTLSSWILSGRSPMYRSRYRGFVFRRDFASSIRDSTNSTNDQQAPIGVPEPGAPEPSKRLVIRRTTNMHGPEPRFGGTGTGSTQYSEPDLQSPGDFSPVRRVSQRIIRGTLRSTNGSHNFDPRPASDGLPKPKPQYMTLSRRTSENNFELEDSIGFDKDMNDGEMQSTNAPVEDFQGFSCRRRSRDSTITESERAAFQKIFSDIFERSKRTRSNLGAGNDGFFDRGDKHDEGPGKSPPDLMETDDRFSVQKDEKLNANLKLNQILSMAMQRTTQTREQMQAAIEKYPPPLQAAAAKAMGYVEEDMEQEARFNRRFLDAEELETLRQPERARVEGLMSAASTDFELMEIMEKEVFSLISKLGLEDSRAAQSIVQQQETAPPKRKPKGWKKAELRALREQKASKNGKAKLAQKQETTLPETTTDGETGTVRSPDTTIPSTAAADDFERGVSPLALYGPLYPSYLLFGLRLLDRSFAKPSPLTLSILPRIKSLGFISHVLGASTQFYNELLRIYRYRYDDLRGMRRLLNEMEQAALDFDKDTFYIVCDVADLQFSIHRGEKGSTMKALWTMPEFAHSSSPNSFRNWKLRIWEAVHEKDQRPDA</sequence>
<evidence type="ECO:0000313" key="3">
    <source>
        <dbReference type="EMBL" id="KAK2628996.1"/>
    </source>
</evidence>
<feature type="compositionally biased region" description="Basic and acidic residues" evidence="1">
    <location>
        <begin position="250"/>
        <end position="261"/>
    </location>
</feature>
<dbReference type="InterPro" id="IPR040009">
    <property type="entry name" value="Mtf2/C5D6.12-like"/>
</dbReference>
<feature type="region of interest" description="Disordered" evidence="1">
    <location>
        <begin position="240"/>
        <end position="269"/>
    </location>
</feature>
<reference evidence="3" key="1">
    <citation type="submission" date="2023-06" db="EMBL/GenBank/DDBJ databases">
        <title>Draft genome of Marssonina rosae.</title>
        <authorList>
            <person name="Cheng Q."/>
        </authorList>
    </citation>
    <scope>NUCLEOTIDE SEQUENCE</scope>
    <source>
        <strain evidence="3">R4</strain>
    </source>
</reference>
<evidence type="ECO:0000256" key="1">
    <source>
        <dbReference type="SAM" id="MobiDB-lite"/>
    </source>
</evidence>
<feature type="region of interest" description="Disordered" evidence="1">
    <location>
        <begin position="61"/>
        <end position="125"/>
    </location>
</feature>
<feature type="compositionally biased region" description="Polar residues" evidence="1">
    <location>
        <begin position="61"/>
        <end position="71"/>
    </location>
</feature>
<feature type="compositionally biased region" description="Low complexity" evidence="1">
    <location>
        <begin position="441"/>
        <end position="455"/>
    </location>
</feature>
<dbReference type="Pfam" id="PF19189">
    <property type="entry name" value="Mtf2"/>
    <property type="match status" value="1"/>
</dbReference>
<dbReference type="PANTHER" id="PTHR39468:SF1">
    <property type="entry name" value="MTF2-LIKE C-TERMINAL DOMAIN-CONTAINING PROTEIN"/>
    <property type="match status" value="1"/>
</dbReference>